<dbReference type="PANTHER" id="PTHR34387:SF2">
    <property type="entry name" value="SLR1258 PROTEIN"/>
    <property type="match status" value="1"/>
</dbReference>
<feature type="chain" id="PRO_5045969126" evidence="1">
    <location>
        <begin position="17"/>
        <end position="234"/>
    </location>
</feature>
<dbReference type="Gene3D" id="3.30.110.170">
    <property type="entry name" value="Protein of unknown function (DUF541), domain 1"/>
    <property type="match status" value="1"/>
</dbReference>
<dbReference type="Pfam" id="PF04402">
    <property type="entry name" value="SIMPL"/>
    <property type="match status" value="1"/>
</dbReference>
<evidence type="ECO:0000313" key="2">
    <source>
        <dbReference type="EMBL" id="MFD2163107.1"/>
    </source>
</evidence>
<reference evidence="3" key="1">
    <citation type="journal article" date="2019" name="Int. J. Syst. Evol. Microbiol.">
        <title>The Global Catalogue of Microorganisms (GCM) 10K type strain sequencing project: providing services to taxonomists for standard genome sequencing and annotation.</title>
        <authorList>
            <consortium name="The Broad Institute Genomics Platform"/>
            <consortium name="The Broad Institute Genome Sequencing Center for Infectious Disease"/>
            <person name="Wu L."/>
            <person name="Ma J."/>
        </authorList>
    </citation>
    <scope>NUCLEOTIDE SEQUENCE [LARGE SCALE GENOMIC DNA]</scope>
    <source>
        <strain evidence="3">KCTC 42217</strain>
    </source>
</reference>
<proteinExistence type="predicted"/>
<feature type="signal peptide" evidence="1">
    <location>
        <begin position="1"/>
        <end position="16"/>
    </location>
</feature>
<dbReference type="Proteomes" id="UP001597387">
    <property type="component" value="Unassembled WGS sequence"/>
</dbReference>
<keyword evidence="3" id="KW-1185">Reference proteome</keyword>
<keyword evidence="1" id="KW-0732">Signal</keyword>
<evidence type="ECO:0000313" key="3">
    <source>
        <dbReference type="Proteomes" id="UP001597387"/>
    </source>
</evidence>
<dbReference type="EMBL" id="JBHUHZ010000002">
    <property type="protein sequence ID" value="MFD2163107.1"/>
    <property type="molecule type" value="Genomic_DNA"/>
</dbReference>
<comment type="caution">
    <text evidence="2">The sequence shown here is derived from an EMBL/GenBank/DDBJ whole genome shotgun (WGS) entry which is preliminary data.</text>
</comment>
<dbReference type="PROSITE" id="PS51257">
    <property type="entry name" value="PROKAR_LIPOPROTEIN"/>
    <property type="match status" value="1"/>
</dbReference>
<protein>
    <submittedName>
        <fullName evidence="2">SIMPL domain-containing protein</fullName>
    </submittedName>
</protein>
<dbReference type="InterPro" id="IPR052022">
    <property type="entry name" value="26kDa_periplasmic_antigen"/>
</dbReference>
<name>A0ABW4ZNA8_9SPHI</name>
<evidence type="ECO:0000256" key="1">
    <source>
        <dbReference type="SAM" id="SignalP"/>
    </source>
</evidence>
<gene>
    <name evidence="2" type="ORF">ACFSJU_11945</name>
</gene>
<dbReference type="Gene3D" id="3.30.70.2970">
    <property type="entry name" value="Protein of unknown function (DUF541), domain 2"/>
    <property type="match status" value="1"/>
</dbReference>
<accession>A0ABW4ZNA8</accession>
<dbReference type="PANTHER" id="PTHR34387">
    <property type="entry name" value="SLR1258 PROTEIN"/>
    <property type="match status" value="1"/>
</dbReference>
<dbReference type="RefSeq" id="WP_255901409.1">
    <property type="nucleotide sequence ID" value="NZ_JAFMZO010000002.1"/>
</dbReference>
<dbReference type="InterPro" id="IPR007497">
    <property type="entry name" value="SIMPL/DUF541"/>
</dbReference>
<organism evidence="2 3">
    <name type="scientific">Paradesertivirga mongoliensis</name>
    <dbReference type="NCBI Taxonomy" id="2100740"/>
    <lineage>
        <taxon>Bacteria</taxon>
        <taxon>Pseudomonadati</taxon>
        <taxon>Bacteroidota</taxon>
        <taxon>Sphingobacteriia</taxon>
        <taxon>Sphingobacteriales</taxon>
        <taxon>Sphingobacteriaceae</taxon>
        <taxon>Paradesertivirga</taxon>
    </lineage>
</organism>
<sequence length="234" mass="25955">MKYSLSLFCLLFAACAGTTSKNPETIRVTGEGKIRAKPDLVILTLQVSFTQPKMVDAVRLTQHTVDSVLSILSRYGTSENDIKTSSISADKHYEYNGRMNVFTGFRAQQSIDFVLHDIGKFTELTGKLLETKINSISQIQFDHSKADSLFREADLLAYDDALQSARKLGKRAGVELGKLVFLSNAGTSNRSDDSAHPSYDEIQTFAKGYGGSGFKISPQVMEFKRTIISEYEIK</sequence>